<dbReference type="RefSeq" id="WP_221573268.1">
    <property type="nucleotide sequence ID" value="NZ_JAIGNK010000002.1"/>
</dbReference>
<reference evidence="2 3" key="1">
    <citation type="submission" date="2021-08" db="EMBL/GenBank/DDBJ databases">
        <title>Comparative Genomics Analysis of the Genus Qipengyuania Reveals Extensive Genetic Diversity and Metabolic Versatility, Including the Description of Fifteen Novel Species.</title>
        <authorList>
            <person name="Liu Y."/>
        </authorList>
    </citation>
    <scope>NUCLEOTIDE SEQUENCE [LARGE SCALE GENOMIC DNA]</scope>
    <source>
        <strain evidence="2 3">1NDH17</strain>
    </source>
</reference>
<dbReference type="Proteomes" id="UP000783253">
    <property type="component" value="Unassembled WGS sequence"/>
</dbReference>
<feature type="transmembrane region" description="Helical" evidence="1">
    <location>
        <begin position="36"/>
        <end position="53"/>
    </location>
</feature>
<protein>
    <submittedName>
        <fullName evidence="2">Uncharacterized protein</fullName>
    </submittedName>
</protein>
<dbReference type="EMBL" id="JAIGNK010000002">
    <property type="protein sequence ID" value="MBX7457848.1"/>
    <property type="molecule type" value="Genomic_DNA"/>
</dbReference>
<keyword evidence="1" id="KW-0472">Membrane</keyword>
<accession>A0ABS7IWE2</accession>
<organism evidence="2 3">
    <name type="scientific">Qipengyuania polymorpha</name>
    <dbReference type="NCBI Taxonomy" id="2867234"/>
    <lineage>
        <taxon>Bacteria</taxon>
        <taxon>Pseudomonadati</taxon>
        <taxon>Pseudomonadota</taxon>
        <taxon>Alphaproteobacteria</taxon>
        <taxon>Sphingomonadales</taxon>
        <taxon>Erythrobacteraceae</taxon>
        <taxon>Qipengyuania</taxon>
    </lineage>
</organism>
<sequence>MRGRITPYLFFLVAVIALAMVAFDDDQSWQTEEVDMLDAVLVTAGVLIGAHLLRKLAETLYARWKDRQG</sequence>
<evidence type="ECO:0000313" key="3">
    <source>
        <dbReference type="Proteomes" id="UP000783253"/>
    </source>
</evidence>
<proteinExistence type="predicted"/>
<keyword evidence="1" id="KW-1133">Transmembrane helix</keyword>
<evidence type="ECO:0000313" key="2">
    <source>
        <dbReference type="EMBL" id="MBX7457848.1"/>
    </source>
</evidence>
<feature type="transmembrane region" description="Helical" evidence="1">
    <location>
        <begin position="7"/>
        <end position="24"/>
    </location>
</feature>
<gene>
    <name evidence="2" type="ORF">K3152_06285</name>
</gene>
<comment type="caution">
    <text evidence="2">The sequence shown here is derived from an EMBL/GenBank/DDBJ whole genome shotgun (WGS) entry which is preliminary data.</text>
</comment>
<evidence type="ECO:0000256" key="1">
    <source>
        <dbReference type="SAM" id="Phobius"/>
    </source>
</evidence>
<keyword evidence="1" id="KW-0812">Transmembrane</keyword>
<name>A0ABS7IWE2_9SPHN</name>
<keyword evidence="3" id="KW-1185">Reference proteome</keyword>